<dbReference type="Proteomes" id="UP000031012">
    <property type="component" value="Unassembled WGS sequence"/>
</dbReference>
<evidence type="ECO:0000259" key="6">
    <source>
        <dbReference type="PROSITE" id="PS50883"/>
    </source>
</evidence>
<dbReference type="InterPro" id="IPR013767">
    <property type="entry name" value="PAS_fold"/>
</dbReference>
<accession>A0A0B2UCY4</accession>
<evidence type="ECO:0000256" key="2">
    <source>
        <dbReference type="ARBA" id="ARBA00022636"/>
    </source>
</evidence>
<dbReference type="InterPro" id="IPR029787">
    <property type="entry name" value="Nucleotide_cyclase"/>
</dbReference>
<feature type="domain" description="GGDEF" evidence="7">
    <location>
        <begin position="553"/>
        <end position="686"/>
    </location>
</feature>
<dbReference type="GO" id="GO:0016301">
    <property type="term" value="F:kinase activity"/>
    <property type="evidence" value="ECO:0007669"/>
    <property type="project" value="UniProtKB-KW"/>
</dbReference>
<dbReference type="Pfam" id="PF00989">
    <property type="entry name" value="PAS"/>
    <property type="match status" value="1"/>
</dbReference>
<dbReference type="SUPFAM" id="SSF55785">
    <property type="entry name" value="PYP-like sensor domain (PAS domain)"/>
    <property type="match status" value="2"/>
</dbReference>
<proteinExistence type="predicted"/>
<dbReference type="GO" id="GO:0006355">
    <property type="term" value="P:regulation of DNA-templated transcription"/>
    <property type="evidence" value="ECO:0007669"/>
    <property type="project" value="InterPro"/>
</dbReference>
<dbReference type="Pfam" id="PF00990">
    <property type="entry name" value="GGDEF"/>
    <property type="match status" value="1"/>
</dbReference>
<keyword evidence="8" id="KW-0808">Transferase</keyword>
<dbReference type="InterPro" id="IPR001610">
    <property type="entry name" value="PAC"/>
</dbReference>
<evidence type="ECO:0000313" key="8">
    <source>
        <dbReference type="EMBL" id="KHN67144.1"/>
    </source>
</evidence>
<dbReference type="PROSITE" id="PS50887">
    <property type="entry name" value="GGDEF"/>
    <property type="match status" value="1"/>
</dbReference>
<evidence type="ECO:0000256" key="1">
    <source>
        <dbReference type="ARBA" id="ARBA00012282"/>
    </source>
</evidence>
<keyword evidence="3" id="KW-1133">Transmembrane helix</keyword>
<keyword evidence="2" id="KW-0973">c-di-GMP</keyword>
<dbReference type="InterPro" id="IPR052155">
    <property type="entry name" value="Biofilm_reg_signaling"/>
</dbReference>
<feature type="domain" description="PAC" evidence="5">
    <location>
        <begin position="469"/>
        <end position="521"/>
    </location>
</feature>
<dbReference type="Gene3D" id="3.30.70.270">
    <property type="match status" value="1"/>
</dbReference>
<dbReference type="SUPFAM" id="SSF141868">
    <property type="entry name" value="EAL domain-like"/>
    <property type="match status" value="1"/>
</dbReference>
<dbReference type="CDD" id="cd00130">
    <property type="entry name" value="PAS"/>
    <property type="match status" value="2"/>
</dbReference>
<dbReference type="CDD" id="cd01949">
    <property type="entry name" value="GGDEF"/>
    <property type="match status" value="1"/>
</dbReference>
<feature type="transmembrane region" description="Helical" evidence="3">
    <location>
        <begin position="149"/>
        <end position="167"/>
    </location>
</feature>
<dbReference type="PROSITE" id="PS50113">
    <property type="entry name" value="PAC"/>
    <property type="match status" value="2"/>
</dbReference>
<dbReference type="SMART" id="SM00091">
    <property type="entry name" value="PAS"/>
    <property type="match status" value="1"/>
</dbReference>
<dbReference type="CDD" id="cd01948">
    <property type="entry name" value="EAL"/>
    <property type="match status" value="1"/>
</dbReference>
<dbReference type="InterPro" id="IPR035965">
    <property type="entry name" value="PAS-like_dom_sf"/>
</dbReference>
<evidence type="ECO:0000313" key="9">
    <source>
        <dbReference type="Proteomes" id="UP000031012"/>
    </source>
</evidence>
<dbReference type="InterPro" id="IPR013655">
    <property type="entry name" value="PAS_fold_3"/>
</dbReference>
<dbReference type="SMART" id="SM00052">
    <property type="entry name" value="EAL"/>
    <property type="match status" value="1"/>
</dbReference>
<evidence type="ECO:0000259" key="4">
    <source>
        <dbReference type="PROSITE" id="PS50112"/>
    </source>
</evidence>
<keyword evidence="8" id="KW-0418">Kinase</keyword>
<dbReference type="EC" id="3.1.4.52" evidence="1"/>
<reference evidence="8 9" key="1">
    <citation type="submission" date="2014-03" db="EMBL/GenBank/DDBJ databases">
        <title>Genome sequence of the diesel-degrader and plant-growth promoter Acinetobacter oleivorans PF-1 isolated from the roots of poplar tree.</title>
        <authorList>
            <person name="Gkorezis P."/>
            <person name="van Hamme J."/>
            <person name="Rineau F."/>
            <person name="Vangronsveld J."/>
            <person name="Francetti A."/>
        </authorList>
    </citation>
    <scope>NUCLEOTIDE SEQUENCE [LARGE SCALE GENOMIC DNA]</scope>
    <source>
        <strain evidence="8 9">PF1</strain>
    </source>
</reference>
<sequence>MSGLQEEYLQHQIKIEQLKLSIQYIRWYLISLILLSLISYAIFSYYFSSSITVFNWSIGLTITSFTCLLFVPNILTHYRTINFIKKADFILQSICFITGVLLGATVTVIHFYLPQELVALPDAHILIALFITSAHIIGLTFLTQQPRYFYLLFIPSTLPLLIAQFTHTPITQLPFYFAYNIAFVATVLCAYAAQRNYKKISQLLFKNKQLVQISDQHTQWAEELCVQLQQEVNKSKDIEAQLQFNNHLLEQKVRERTYDLTKMNEQLENHHYNLAFAHETAGIRPWDWDIENQKLEITFFDQQKQTQTTVIHLNSILDRVHPSDKKLFEERLKQHLEGTTDHFNINFRILRRDGSWRWIQDVGRVITRDPKTQKALRMVGMTRDIHQEKKDQEHLRLSAIVLEQAAEGIFILDEHLNYIDINPYYEKLTGFSKTELLNKELFSITINQKELQQQFHTSITQQLLETGEYMGQFDEKFSSGKSVYLWLHINVVKDEFNQITNYIGFARDLTEQKRQEQHLSYLKNYDSLTHLPNRLYYYNQLHQYLVNPSYNIKNLALIRVNIDRFRAFNEFLNNDSGDELLKQFAQRLRLININAILVAYLNSDDFAIIYEISPIHPNIEQYCQNILQALNAPFYIDNHEYFITASIGVACFPQHGRQIDHLNNHAEQALSEAKRLGGNTISYYCNKAEHPYKTADLEQELRKAIQNNEFVIYYQPKISLQDQLIIGFEALIRWQHPEKGLVMPNMFIPFAERSSLISDIGKVVLDKVGKQLQEWKNAGYTNIQVSVNIVAQQIHRGLLLNDIDEILQKYNIQGSDLELEITESALLDNTDNVKTLLHAIKQRDISIALDDFGTGYSSLAYLTEYPIDVLKIDRAFISKIGDHKQEAIVNAMIAMGKSMGLKLVAEGVETEEQVAYLQKQQCDFLQGYFFSRPIPAEQIIPYLQTNSHIS</sequence>
<name>A0A0B2UCY4_9GAMM</name>
<dbReference type="PANTHER" id="PTHR44757">
    <property type="entry name" value="DIGUANYLATE CYCLASE DGCP"/>
    <property type="match status" value="1"/>
</dbReference>
<evidence type="ECO:0000256" key="3">
    <source>
        <dbReference type="SAM" id="Phobius"/>
    </source>
</evidence>
<keyword evidence="3" id="KW-0472">Membrane</keyword>
<dbReference type="InterPro" id="IPR035919">
    <property type="entry name" value="EAL_sf"/>
</dbReference>
<dbReference type="SMART" id="SM00086">
    <property type="entry name" value="PAC"/>
    <property type="match status" value="2"/>
</dbReference>
<feature type="transmembrane region" description="Helical" evidence="3">
    <location>
        <begin position="87"/>
        <end position="113"/>
    </location>
</feature>
<feature type="transmembrane region" description="Helical" evidence="3">
    <location>
        <begin position="125"/>
        <end position="142"/>
    </location>
</feature>
<dbReference type="SMART" id="SM00267">
    <property type="entry name" value="GGDEF"/>
    <property type="match status" value="1"/>
</dbReference>
<dbReference type="InterPro" id="IPR000160">
    <property type="entry name" value="GGDEF_dom"/>
</dbReference>
<dbReference type="PANTHER" id="PTHR44757:SF2">
    <property type="entry name" value="BIOFILM ARCHITECTURE MAINTENANCE PROTEIN MBAA"/>
    <property type="match status" value="1"/>
</dbReference>
<dbReference type="Pfam" id="PF08447">
    <property type="entry name" value="PAS_3"/>
    <property type="match status" value="1"/>
</dbReference>
<dbReference type="FunFam" id="3.20.20.450:FF:000001">
    <property type="entry name" value="Cyclic di-GMP phosphodiesterase yahA"/>
    <property type="match status" value="1"/>
</dbReference>
<feature type="domain" description="PAS" evidence="4">
    <location>
        <begin position="401"/>
        <end position="467"/>
    </location>
</feature>
<dbReference type="AlphaFoldDB" id="A0A0B2UCY4"/>
<feature type="domain" description="EAL" evidence="6">
    <location>
        <begin position="694"/>
        <end position="947"/>
    </location>
</feature>
<dbReference type="NCBIfam" id="TIGR00254">
    <property type="entry name" value="GGDEF"/>
    <property type="match status" value="1"/>
</dbReference>
<dbReference type="GO" id="GO:0071111">
    <property type="term" value="F:cyclic-guanylate-specific phosphodiesterase activity"/>
    <property type="evidence" value="ECO:0007669"/>
    <property type="project" value="UniProtKB-EC"/>
</dbReference>
<protein>
    <recommendedName>
        <fullName evidence="1">cyclic-guanylate-specific phosphodiesterase</fullName>
        <ecNumber evidence="1">3.1.4.52</ecNumber>
    </recommendedName>
</protein>
<dbReference type="Gene3D" id="3.30.450.20">
    <property type="entry name" value="PAS domain"/>
    <property type="match status" value="2"/>
</dbReference>
<dbReference type="EMBL" id="JHQK01000006">
    <property type="protein sequence ID" value="KHN67144.1"/>
    <property type="molecule type" value="Genomic_DNA"/>
</dbReference>
<feature type="transmembrane region" description="Helical" evidence="3">
    <location>
        <begin position="27"/>
        <end position="47"/>
    </location>
</feature>
<comment type="caution">
    <text evidence="8">The sequence shown here is derived from an EMBL/GenBank/DDBJ whole genome shotgun (WGS) entry which is preliminary data.</text>
</comment>
<dbReference type="Pfam" id="PF00563">
    <property type="entry name" value="EAL"/>
    <property type="match status" value="1"/>
</dbReference>
<dbReference type="InterPro" id="IPR043128">
    <property type="entry name" value="Rev_trsase/Diguanyl_cyclase"/>
</dbReference>
<dbReference type="InterPro" id="IPR001633">
    <property type="entry name" value="EAL_dom"/>
</dbReference>
<dbReference type="Gene3D" id="3.20.20.450">
    <property type="entry name" value="EAL domain"/>
    <property type="match status" value="1"/>
</dbReference>
<dbReference type="PROSITE" id="PS50112">
    <property type="entry name" value="PAS"/>
    <property type="match status" value="1"/>
</dbReference>
<evidence type="ECO:0000259" key="5">
    <source>
        <dbReference type="PROSITE" id="PS50113"/>
    </source>
</evidence>
<dbReference type="PROSITE" id="PS50883">
    <property type="entry name" value="EAL"/>
    <property type="match status" value="1"/>
</dbReference>
<feature type="domain" description="PAC" evidence="5">
    <location>
        <begin position="343"/>
        <end position="397"/>
    </location>
</feature>
<gene>
    <name evidence="8" type="ORF">DH17_16675</name>
</gene>
<dbReference type="SUPFAM" id="SSF55073">
    <property type="entry name" value="Nucleotide cyclase"/>
    <property type="match status" value="1"/>
</dbReference>
<feature type="transmembrane region" description="Helical" evidence="3">
    <location>
        <begin position="53"/>
        <end position="75"/>
    </location>
</feature>
<dbReference type="InterPro" id="IPR000014">
    <property type="entry name" value="PAS"/>
</dbReference>
<evidence type="ECO:0000259" key="7">
    <source>
        <dbReference type="PROSITE" id="PS50887"/>
    </source>
</evidence>
<keyword evidence="3" id="KW-0812">Transmembrane</keyword>
<organism evidence="8 9">
    <name type="scientific">Acinetobacter oleivorans</name>
    <dbReference type="NCBI Taxonomy" id="1148157"/>
    <lineage>
        <taxon>Bacteria</taxon>
        <taxon>Pseudomonadati</taxon>
        <taxon>Pseudomonadota</taxon>
        <taxon>Gammaproteobacteria</taxon>
        <taxon>Moraxellales</taxon>
        <taxon>Moraxellaceae</taxon>
        <taxon>Acinetobacter</taxon>
    </lineage>
</organism>
<dbReference type="NCBIfam" id="TIGR00229">
    <property type="entry name" value="sensory_box"/>
    <property type="match status" value="2"/>
</dbReference>
<dbReference type="InterPro" id="IPR000700">
    <property type="entry name" value="PAS-assoc_C"/>
</dbReference>